<accession>A0A3S8ZWU5</accession>
<dbReference type="InterPro" id="IPR012318">
    <property type="entry name" value="HTH_CRP"/>
</dbReference>
<dbReference type="InterPro" id="IPR036388">
    <property type="entry name" value="WH-like_DNA-bd_sf"/>
</dbReference>
<dbReference type="GO" id="GO:0003677">
    <property type="term" value="F:DNA binding"/>
    <property type="evidence" value="ECO:0007669"/>
    <property type="project" value="UniProtKB-KW"/>
</dbReference>
<dbReference type="InterPro" id="IPR018490">
    <property type="entry name" value="cNMP-bd_dom_sf"/>
</dbReference>
<dbReference type="AlphaFoldDB" id="A0A3S8ZWU5"/>
<reference evidence="6 7" key="1">
    <citation type="submission" date="2018-12" db="EMBL/GenBank/DDBJ databases">
        <title>Complete genome sequence of Iodobacter sp. H11R3.</title>
        <authorList>
            <person name="Bae J.-W."/>
        </authorList>
    </citation>
    <scope>NUCLEOTIDE SEQUENCE [LARGE SCALE GENOMIC DNA]</scope>
    <source>
        <strain evidence="6 7">H11R3</strain>
    </source>
</reference>
<keyword evidence="1" id="KW-0805">Transcription regulation</keyword>
<dbReference type="KEGG" id="iod:EJO50_16740"/>
<proteinExistence type="predicted"/>
<feature type="domain" description="HTH crp-type" evidence="5">
    <location>
        <begin position="152"/>
        <end position="223"/>
    </location>
</feature>
<dbReference type="CDD" id="cd00092">
    <property type="entry name" value="HTH_CRP"/>
    <property type="match status" value="1"/>
</dbReference>
<dbReference type="Gene3D" id="2.60.120.10">
    <property type="entry name" value="Jelly Rolls"/>
    <property type="match status" value="1"/>
</dbReference>
<keyword evidence="3" id="KW-0804">Transcription</keyword>
<evidence type="ECO:0000313" key="7">
    <source>
        <dbReference type="Proteomes" id="UP000282438"/>
    </source>
</evidence>
<dbReference type="EMBL" id="CP034433">
    <property type="protein sequence ID" value="AZN37970.1"/>
    <property type="molecule type" value="Genomic_DNA"/>
</dbReference>
<dbReference type="PROSITE" id="PS50042">
    <property type="entry name" value="CNMP_BINDING_3"/>
    <property type="match status" value="1"/>
</dbReference>
<name>A0A3S8ZWU5_9NEIS</name>
<dbReference type="Proteomes" id="UP000282438">
    <property type="component" value="Chromosome"/>
</dbReference>
<evidence type="ECO:0000313" key="6">
    <source>
        <dbReference type="EMBL" id="AZN37970.1"/>
    </source>
</evidence>
<keyword evidence="7" id="KW-1185">Reference proteome</keyword>
<dbReference type="OrthoDB" id="8587235at2"/>
<evidence type="ECO:0000259" key="4">
    <source>
        <dbReference type="PROSITE" id="PS50042"/>
    </source>
</evidence>
<dbReference type="InterPro" id="IPR036390">
    <property type="entry name" value="WH_DNA-bd_sf"/>
</dbReference>
<keyword evidence="2" id="KW-0238">DNA-binding</keyword>
<gene>
    <name evidence="6" type="ORF">EJO50_16740</name>
</gene>
<dbReference type="InterPro" id="IPR014710">
    <property type="entry name" value="RmlC-like_jellyroll"/>
</dbReference>
<evidence type="ECO:0000256" key="1">
    <source>
        <dbReference type="ARBA" id="ARBA00023015"/>
    </source>
</evidence>
<sequence length="227" mass="25077">MTTDIGLPPFLPFLFPLLSALPDEVRAALIQSGSQHLALKGDIIWDEGFPIETVLFLSDGALSAMSNTEMGKRSFLYGLMPAGSIAGLHALFEESETQFCLSALQDSHYLLVPLDRLSAALDQHPPAWKICAKELAVGTKFLLNFVNLLANTNGYKKLRTLLLWLDRRAAMSPNQFGLKLSQQDIAARIGLSREMVNRMLAGLKEGGYISLDERGHFRIIKPLPAHF</sequence>
<dbReference type="RefSeq" id="WP_125976081.1">
    <property type="nucleotide sequence ID" value="NZ_CP034433.1"/>
</dbReference>
<dbReference type="SUPFAM" id="SSF46785">
    <property type="entry name" value="Winged helix' DNA-binding domain"/>
    <property type="match status" value="1"/>
</dbReference>
<feature type="domain" description="Cyclic nucleotide-binding" evidence="4">
    <location>
        <begin position="17"/>
        <end position="116"/>
    </location>
</feature>
<dbReference type="SMART" id="SM00419">
    <property type="entry name" value="HTH_CRP"/>
    <property type="match status" value="1"/>
</dbReference>
<dbReference type="InterPro" id="IPR000595">
    <property type="entry name" value="cNMP-bd_dom"/>
</dbReference>
<dbReference type="PRINTS" id="PR00034">
    <property type="entry name" value="HTHCRP"/>
</dbReference>
<evidence type="ECO:0000256" key="2">
    <source>
        <dbReference type="ARBA" id="ARBA00023125"/>
    </source>
</evidence>
<evidence type="ECO:0000259" key="5">
    <source>
        <dbReference type="PROSITE" id="PS51063"/>
    </source>
</evidence>
<evidence type="ECO:0000256" key="3">
    <source>
        <dbReference type="ARBA" id="ARBA00023163"/>
    </source>
</evidence>
<dbReference type="GO" id="GO:0006355">
    <property type="term" value="P:regulation of DNA-templated transcription"/>
    <property type="evidence" value="ECO:0007669"/>
    <property type="project" value="InterPro"/>
</dbReference>
<dbReference type="CDD" id="cd00038">
    <property type="entry name" value="CAP_ED"/>
    <property type="match status" value="1"/>
</dbReference>
<dbReference type="PROSITE" id="PS51063">
    <property type="entry name" value="HTH_CRP_2"/>
    <property type="match status" value="1"/>
</dbReference>
<dbReference type="Pfam" id="PF00027">
    <property type="entry name" value="cNMP_binding"/>
    <property type="match status" value="1"/>
</dbReference>
<dbReference type="Pfam" id="PF13545">
    <property type="entry name" value="HTH_Crp_2"/>
    <property type="match status" value="1"/>
</dbReference>
<organism evidence="6 7">
    <name type="scientific">Iodobacter ciconiae</name>
    <dbReference type="NCBI Taxonomy" id="2496266"/>
    <lineage>
        <taxon>Bacteria</taxon>
        <taxon>Pseudomonadati</taxon>
        <taxon>Pseudomonadota</taxon>
        <taxon>Betaproteobacteria</taxon>
        <taxon>Neisseriales</taxon>
        <taxon>Chitinibacteraceae</taxon>
        <taxon>Iodobacter</taxon>
    </lineage>
</organism>
<dbReference type="Gene3D" id="1.10.10.10">
    <property type="entry name" value="Winged helix-like DNA-binding domain superfamily/Winged helix DNA-binding domain"/>
    <property type="match status" value="1"/>
</dbReference>
<protein>
    <submittedName>
        <fullName evidence="6">Crp/Fnr family transcriptional regulator</fullName>
    </submittedName>
</protein>
<dbReference type="SUPFAM" id="SSF51206">
    <property type="entry name" value="cAMP-binding domain-like"/>
    <property type="match status" value="1"/>
</dbReference>